<reference evidence="1" key="1">
    <citation type="journal article" date="2021" name="New Phytol.">
        <title>Evolutionary innovations through gain and loss of genes in the ectomycorrhizal Boletales.</title>
        <authorList>
            <person name="Wu G."/>
            <person name="Miyauchi S."/>
            <person name="Morin E."/>
            <person name="Kuo A."/>
            <person name="Drula E."/>
            <person name="Varga T."/>
            <person name="Kohler A."/>
            <person name="Feng B."/>
            <person name="Cao Y."/>
            <person name="Lipzen A."/>
            <person name="Daum C."/>
            <person name="Hundley H."/>
            <person name="Pangilinan J."/>
            <person name="Johnson J."/>
            <person name="Barry K."/>
            <person name="LaButti K."/>
            <person name="Ng V."/>
            <person name="Ahrendt S."/>
            <person name="Min B."/>
            <person name="Choi I.G."/>
            <person name="Park H."/>
            <person name="Plett J.M."/>
            <person name="Magnuson J."/>
            <person name="Spatafora J.W."/>
            <person name="Nagy L.G."/>
            <person name="Henrissat B."/>
            <person name="Grigoriev I.V."/>
            <person name="Yang Z.L."/>
            <person name="Xu J."/>
            <person name="Martin F.M."/>
        </authorList>
    </citation>
    <scope>NUCLEOTIDE SEQUENCE</scope>
    <source>
        <strain evidence="1">KUC20120723A-06</strain>
    </source>
</reference>
<accession>A0ACB8AWM8</accession>
<evidence type="ECO:0000313" key="1">
    <source>
        <dbReference type="EMBL" id="KAH7917386.1"/>
    </source>
</evidence>
<protein>
    <submittedName>
        <fullName evidence="1">Uncharacterized protein</fullName>
    </submittedName>
</protein>
<comment type="caution">
    <text evidence="1">The sequence shown here is derived from an EMBL/GenBank/DDBJ whole genome shotgun (WGS) entry which is preliminary data.</text>
</comment>
<dbReference type="EMBL" id="MU267086">
    <property type="protein sequence ID" value="KAH7917386.1"/>
    <property type="molecule type" value="Genomic_DNA"/>
</dbReference>
<sequence>MRGITRQEVSDRGCRDTRYLRWREEESVHQRSFSHSKSCHILGQFDSDSDDDGLGIENGTFKCNEVPEETKADDGKSKGKTGNGNSMASTDDSDTAVDSESVTAALENEDHRFELRDISAIPRGRAERHHWSYLPESLPRWRSWEK</sequence>
<evidence type="ECO:0000313" key="2">
    <source>
        <dbReference type="Proteomes" id="UP000790709"/>
    </source>
</evidence>
<keyword evidence="2" id="KW-1185">Reference proteome</keyword>
<dbReference type="Proteomes" id="UP000790709">
    <property type="component" value="Unassembled WGS sequence"/>
</dbReference>
<gene>
    <name evidence="1" type="ORF">BV22DRAFT_1135451</name>
</gene>
<proteinExistence type="predicted"/>
<name>A0ACB8AWM8_9AGAM</name>
<organism evidence="1 2">
    <name type="scientific">Leucogyrophana mollusca</name>
    <dbReference type="NCBI Taxonomy" id="85980"/>
    <lineage>
        <taxon>Eukaryota</taxon>
        <taxon>Fungi</taxon>
        <taxon>Dikarya</taxon>
        <taxon>Basidiomycota</taxon>
        <taxon>Agaricomycotina</taxon>
        <taxon>Agaricomycetes</taxon>
        <taxon>Agaricomycetidae</taxon>
        <taxon>Boletales</taxon>
        <taxon>Boletales incertae sedis</taxon>
        <taxon>Leucogyrophana</taxon>
    </lineage>
</organism>